<evidence type="ECO:0000313" key="10">
    <source>
        <dbReference type="EMBL" id="KAG8227546.1"/>
    </source>
</evidence>
<keyword evidence="5" id="KW-0812">Transmembrane</keyword>
<reference evidence="10" key="2">
    <citation type="submission" date="2017-10" db="EMBL/GenBank/DDBJ databases">
        <title>Ladona fulva Genome sequencing and assembly.</title>
        <authorList>
            <person name="Murali S."/>
            <person name="Richards S."/>
            <person name="Bandaranaike D."/>
            <person name="Bellair M."/>
            <person name="Blankenburg K."/>
            <person name="Chao H."/>
            <person name="Dinh H."/>
            <person name="Doddapaneni H."/>
            <person name="Dugan-Rocha S."/>
            <person name="Elkadiri S."/>
            <person name="Gnanaolivu R."/>
            <person name="Hernandez B."/>
            <person name="Skinner E."/>
            <person name="Javaid M."/>
            <person name="Lee S."/>
            <person name="Li M."/>
            <person name="Ming W."/>
            <person name="Munidasa M."/>
            <person name="Muniz J."/>
            <person name="Nguyen L."/>
            <person name="Hughes D."/>
            <person name="Osuji N."/>
            <person name="Pu L.-L."/>
            <person name="Puazo M."/>
            <person name="Qu C."/>
            <person name="Quiroz J."/>
            <person name="Raj R."/>
            <person name="Weissenberger G."/>
            <person name="Xin Y."/>
            <person name="Zou X."/>
            <person name="Han Y."/>
            <person name="Worley K."/>
            <person name="Muzny D."/>
            <person name="Gibbs R."/>
        </authorList>
    </citation>
    <scope>NUCLEOTIDE SEQUENCE</scope>
    <source>
        <strain evidence="10">Sampled in the wild</strain>
    </source>
</reference>
<evidence type="ECO:0000256" key="4">
    <source>
        <dbReference type="ARBA" id="ARBA00018873"/>
    </source>
</evidence>
<keyword evidence="7" id="KW-0472">Membrane</keyword>
<dbReference type="InterPro" id="IPR017452">
    <property type="entry name" value="GPCR_Rhodpsn_7TM"/>
</dbReference>
<dbReference type="Gene3D" id="1.20.1070.10">
    <property type="entry name" value="Rhodopsin 7-helix transmembrane proteins"/>
    <property type="match status" value="1"/>
</dbReference>
<evidence type="ECO:0000313" key="11">
    <source>
        <dbReference type="Proteomes" id="UP000792457"/>
    </source>
</evidence>
<evidence type="ECO:0000256" key="8">
    <source>
        <dbReference type="ARBA" id="ARBA00032251"/>
    </source>
</evidence>
<dbReference type="PROSITE" id="PS50262">
    <property type="entry name" value="G_PROTEIN_RECEP_F1_2"/>
    <property type="match status" value="1"/>
</dbReference>
<dbReference type="GO" id="GO:0004997">
    <property type="term" value="F:thyrotropin-releasing hormone receptor activity"/>
    <property type="evidence" value="ECO:0007669"/>
    <property type="project" value="InterPro"/>
</dbReference>
<dbReference type="AlphaFoldDB" id="A0A8K0K4D1"/>
<name>A0A8K0K4D1_LADFU</name>
<comment type="similarity">
    <text evidence="3">Belongs to the G-protein coupled receptor 1 family.</text>
</comment>
<dbReference type="OrthoDB" id="8187457at2759"/>
<dbReference type="GO" id="GO:0016020">
    <property type="term" value="C:membrane"/>
    <property type="evidence" value="ECO:0007669"/>
    <property type="project" value="UniProtKB-SubCell"/>
</dbReference>
<reference evidence="10" key="1">
    <citation type="submission" date="2013-04" db="EMBL/GenBank/DDBJ databases">
        <authorList>
            <person name="Qu J."/>
            <person name="Murali S.C."/>
            <person name="Bandaranaike D."/>
            <person name="Bellair M."/>
            <person name="Blankenburg K."/>
            <person name="Chao H."/>
            <person name="Dinh H."/>
            <person name="Doddapaneni H."/>
            <person name="Downs B."/>
            <person name="Dugan-Rocha S."/>
            <person name="Elkadiri S."/>
            <person name="Gnanaolivu R.D."/>
            <person name="Hernandez B."/>
            <person name="Javaid M."/>
            <person name="Jayaseelan J.C."/>
            <person name="Lee S."/>
            <person name="Li M."/>
            <person name="Ming W."/>
            <person name="Munidasa M."/>
            <person name="Muniz J."/>
            <person name="Nguyen L."/>
            <person name="Ongeri F."/>
            <person name="Osuji N."/>
            <person name="Pu L.-L."/>
            <person name="Puazo M."/>
            <person name="Qu C."/>
            <person name="Quiroz J."/>
            <person name="Raj R."/>
            <person name="Weissenberger G."/>
            <person name="Xin Y."/>
            <person name="Zou X."/>
            <person name="Han Y."/>
            <person name="Richards S."/>
            <person name="Worley K."/>
            <person name="Muzny D."/>
            <person name="Gibbs R."/>
        </authorList>
    </citation>
    <scope>NUCLEOTIDE SEQUENCE</scope>
    <source>
        <strain evidence="10">Sampled in the wild</strain>
    </source>
</reference>
<evidence type="ECO:0000256" key="3">
    <source>
        <dbReference type="ARBA" id="ARBA00010663"/>
    </source>
</evidence>
<proteinExistence type="inferred from homology"/>
<keyword evidence="11" id="KW-1185">Reference proteome</keyword>
<comment type="function">
    <text evidence="1">Receptor for thyrotropin-releasing hormone (TRH). Upon ligand binding, this G-protein-coupled receptor triggers activation of the phosphatidylinositol (IP3)-calcium-protein kinase C (PKC) pathway.</text>
</comment>
<sequence length="107" mass="12233">MVVKSERNRWVWGEPGCALFIFSQNLGINASSLSLVAFTVERYVGICHPMRAQAMCTVSRAKKITMCVWGFAALYSCPWLGLTETKPLKYRQVLEHFIYLKTLRKGK</sequence>
<evidence type="ECO:0000256" key="5">
    <source>
        <dbReference type="ARBA" id="ARBA00022692"/>
    </source>
</evidence>
<evidence type="ECO:0000256" key="7">
    <source>
        <dbReference type="ARBA" id="ARBA00023136"/>
    </source>
</evidence>
<dbReference type="SUPFAM" id="SSF81321">
    <property type="entry name" value="Family A G protein-coupled receptor-like"/>
    <property type="match status" value="1"/>
</dbReference>
<keyword evidence="6" id="KW-1133">Transmembrane helix</keyword>
<comment type="caution">
    <text evidence="10">The sequence shown here is derived from an EMBL/GenBank/DDBJ whole genome shotgun (WGS) entry which is preliminary data.</text>
</comment>
<evidence type="ECO:0000256" key="2">
    <source>
        <dbReference type="ARBA" id="ARBA00004370"/>
    </source>
</evidence>
<dbReference type="Pfam" id="PF00001">
    <property type="entry name" value="7tm_1"/>
    <property type="match status" value="1"/>
</dbReference>
<comment type="subcellular location">
    <subcellularLocation>
        <location evidence="2">Membrane</location>
    </subcellularLocation>
</comment>
<protein>
    <recommendedName>
        <fullName evidence="4">Thyrotropin-releasing hormone receptor</fullName>
    </recommendedName>
    <alternativeName>
        <fullName evidence="8">Thyroliberin receptor</fullName>
    </alternativeName>
</protein>
<feature type="domain" description="G-protein coupled receptors family 1 profile" evidence="9">
    <location>
        <begin position="1"/>
        <end position="107"/>
    </location>
</feature>
<dbReference type="EMBL" id="KZ308327">
    <property type="protein sequence ID" value="KAG8227546.1"/>
    <property type="molecule type" value="Genomic_DNA"/>
</dbReference>
<evidence type="ECO:0000256" key="1">
    <source>
        <dbReference type="ARBA" id="ARBA00004100"/>
    </source>
</evidence>
<dbReference type="InterPro" id="IPR002120">
    <property type="entry name" value="TRH_rcpt_1"/>
</dbReference>
<dbReference type="PANTHER" id="PTHR46061">
    <property type="entry name" value="THYROTROPIN-RELEASING HORMONE RECEPTOR"/>
    <property type="match status" value="1"/>
</dbReference>
<dbReference type="Proteomes" id="UP000792457">
    <property type="component" value="Unassembled WGS sequence"/>
</dbReference>
<accession>A0A8K0K4D1</accession>
<dbReference type="InterPro" id="IPR000276">
    <property type="entry name" value="GPCR_Rhodpsn"/>
</dbReference>
<dbReference type="PROSITE" id="PS00237">
    <property type="entry name" value="G_PROTEIN_RECEP_F1_1"/>
    <property type="match status" value="1"/>
</dbReference>
<evidence type="ECO:0000256" key="6">
    <source>
        <dbReference type="ARBA" id="ARBA00022989"/>
    </source>
</evidence>
<evidence type="ECO:0000259" key="9">
    <source>
        <dbReference type="PROSITE" id="PS50262"/>
    </source>
</evidence>
<organism evidence="10 11">
    <name type="scientific">Ladona fulva</name>
    <name type="common">Scarce chaser dragonfly</name>
    <name type="synonym">Libellula fulva</name>
    <dbReference type="NCBI Taxonomy" id="123851"/>
    <lineage>
        <taxon>Eukaryota</taxon>
        <taxon>Metazoa</taxon>
        <taxon>Ecdysozoa</taxon>
        <taxon>Arthropoda</taxon>
        <taxon>Hexapoda</taxon>
        <taxon>Insecta</taxon>
        <taxon>Pterygota</taxon>
        <taxon>Palaeoptera</taxon>
        <taxon>Odonata</taxon>
        <taxon>Epiprocta</taxon>
        <taxon>Anisoptera</taxon>
        <taxon>Libelluloidea</taxon>
        <taxon>Libellulidae</taxon>
        <taxon>Ladona</taxon>
    </lineage>
</organism>
<gene>
    <name evidence="10" type="ORF">J437_LFUL000646</name>
</gene>
<dbReference type="PANTHER" id="PTHR46061:SF3">
    <property type="entry name" value="THYROTROPIN-RELEASING HORMONE RECEPTOR"/>
    <property type="match status" value="1"/>
</dbReference>